<accession>A0A395X8P9</accession>
<comment type="caution">
    <text evidence="3">The sequence shown here is derived from an EMBL/GenBank/DDBJ whole genome shotgun (WGS) entry which is preliminary data.</text>
</comment>
<dbReference type="PANTHER" id="PTHR43685">
    <property type="entry name" value="GLYCOSYLTRANSFERASE"/>
    <property type="match status" value="1"/>
</dbReference>
<dbReference type="GeneID" id="79803894"/>
<evidence type="ECO:0000313" key="5">
    <source>
        <dbReference type="Proteomes" id="UP000283585"/>
    </source>
</evidence>
<sequence length="238" mass="27650">MDYKISVVIRTYNEEKHIGEVLKSLNKQTYSNFEVIILDSQSTDNTIKIAQNYDVRIEQIEKKEFNYSFASNKCVEYATGEIVCFLSGHSVPKRNNYLELANKVFQDERIGGCYGEVIALPDGSFSEKMFNGLGYIKSRIMMPRIKLEQEIHPGIFSCSNALARRELLRKYPFSEKLGHGGEDVEVAYRIIKSGFYIASVPNLLVMHSHGKKFLQFLQEWKNWREMYENVEEYIKNNP</sequence>
<dbReference type="InterPro" id="IPR029044">
    <property type="entry name" value="Nucleotide-diphossugar_trans"/>
</dbReference>
<evidence type="ECO:0000313" key="4">
    <source>
        <dbReference type="Proteomes" id="UP000265828"/>
    </source>
</evidence>
<dbReference type="GO" id="GO:0016740">
    <property type="term" value="F:transferase activity"/>
    <property type="evidence" value="ECO:0007669"/>
    <property type="project" value="UniProtKB-KW"/>
</dbReference>
<organism evidence="3 4">
    <name type="scientific">Blautia obeum</name>
    <dbReference type="NCBI Taxonomy" id="40520"/>
    <lineage>
        <taxon>Bacteria</taxon>
        <taxon>Bacillati</taxon>
        <taxon>Bacillota</taxon>
        <taxon>Clostridia</taxon>
        <taxon>Lachnospirales</taxon>
        <taxon>Lachnospiraceae</taxon>
        <taxon>Blautia</taxon>
    </lineage>
</organism>
<feature type="domain" description="Glycosyltransferase 2-like" evidence="1">
    <location>
        <begin position="6"/>
        <end position="171"/>
    </location>
</feature>
<evidence type="ECO:0000313" key="3">
    <source>
        <dbReference type="EMBL" id="RGV65088.1"/>
    </source>
</evidence>
<dbReference type="EMBL" id="QRSS01000001">
    <property type="protein sequence ID" value="RGQ07856.1"/>
    <property type="molecule type" value="Genomic_DNA"/>
</dbReference>
<dbReference type="InterPro" id="IPR050834">
    <property type="entry name" value="Glycosyltransf_2"/>
</dbReference>
<dbReference type="Pfam" id="PF00535">
    <property type="entry name" value="Glycos_transf_2"/>
    <property type="match status" value="1"/>
</dbReference>
<dbReference type="PANTHER" id="PTHR43685:SF2">
    <property type="entry name" value="GLYCOSYLTRANSFERASE 2-LIKE DOMAIN-CONTAINING PROTEIN"/>
    <property type="match status" value="1"/>
</dbReference>
<gene>
    <name evidence="3" type="ORF">DWW07_05420</name>
    <name evidence="2" type="ORF">DWZ12_01270</name>
</gene>
<keyword evidence="3" id="KW-0808">Transferase</keyword>
<protein>
    <submittedName>
        <fullName evidence="3">Glycosyltransferase</fullName>
    </submittedName>
</protein>
<proteinExistence type="predicted"/>
<evidence type="ECO:0000259" key="1">
    <source>
        <dbReference type="Pfam" id="PF00535"/>
    </source>
</evidence>
<dbReference type="Proteomes" id="UP000265828">
    <property type="component" value="Unassembled WGS sequence"/>
</dbReference>
<dbReference type="AlphaFoldDB" id="A0A395X8P9"/>
<dbReference type="EMBL" id="QRZI01000003">
    <property type="protein sequence ID" value="RGV65088.1"/>
    <property type="molecule type" value="Genomic_DNA"/>
</dbReference>
<dbReference type="Gene3D" id="3.90.550.10">
    <property type="entry name" value="Spore Coat Polysaccharide Biosynthesis Protein SpsA, Chain A"/>
    <property type="match status" value="1"/>
</dbReference>
<dbReference type="SUPFAM" id="SSF53448">
    <property type="entry name" value="Nucleotide-diphospho-sugar transferases"/>
    <property type="match status" value="1"/>
</dbReference>
<dbReference type="RefSeq" id="WP_005423469.1">
    <property type="nucleotide sequence ID" value="NZ_CAXSOH010000002.1"/>
</dbReference>
<dbReference type="Proteomes" id="UP000283585">
    <property type="component" value="Unassembled WGS sequence"/>
</dbReference>
<name>A0A395X8P9_9FIRM</name>
<dbReference type="InterPro" id="IPR001173">
    <property type="entry name" value="Glyco_trans_2-like"/>
</dbReference>
<reference evidence="4 5" key="1">
    <citation type="submission" date="2018-08" db="EMBL/GenBank/DDBJ databases">
        <title>A genome reference for cultivated species of the human gut microbiota.</title>
        <authorList>
            <person name="Zou Y."/>
            <person name="Xue W."/>
            <person name="Luo G."/>
        </authorList>
    </citation>
    <scope>NUCLEOTIDE SEQUENCE [LARGE SCALE GENOMIC DNA]</scope>
    <source>
        <strain evidence="3 4">AF14-23</strain>
        <strain evidence="2 5">AF29-2BH</strain>
    </source>
</reference>
<evidence type="ECO:0000313" key="2">
    <source>
        <dbReference type="EMBL" id="RGQ07856.1"/>
    </source>
</evidence>